<dbReference type="InterPro" id="IPR021110">
    <property type="entry name" value="DNA_rep_checkpnt_protein"/>
</dbReference>
<evidence type="ECO:0000256" key="4">
    <source>
        <dbReference type="ARBA" id="ARBA00022705"/>
    </source>
</evidence>
<dbReference type="Proteomes" id="UP000027073">
    <property type="component" value="Unassembled WGS sequence"/>
</dbReference>
<comment type="subcellular location">
    <subcellularLocation>
        <location evidence="1 7">Nucleus</location>
    </subcellularLocation>
</comment>
<feature type="region of interest" description="Disordered" evidence="8">
    <location>
        <begin position="274"/>
        <end position="432"/>
    </location>
</feature>
<dbReference type="GO" id="GO:0031261">
    <property type="term" value="C:DNA replication preinitiation complex"/>
    <property type="evidence" value="ECO:0007669"/>
    <property type="project" value="TreeGrafter"/>
</dbReference>
<evidence type="ECO:0000256" key="6">
    <source>
        <dbReference type="ARBA" id="ARBA00023306"/>
    </source>
</evidence>
<sequence>MAADIATVRTEIKEWERSFKETNGRDASIDDIKELPHIAEKYKLYKRLRKAESQASQPVKASTSRSSPPSTPPRGKPRDLSTLEAPLLVHSRHAETTAPLTSFNPFSPRKKKQKPKEHVPTPPQRSDASKPRPNPFATPVKGKGRSTILQPERELTPEPYPMINPLALPEQQPAPNTAITRARKRLRGEPVSPSPNKPKRRRANPEAQTLLSFKPLEHPSMSHGTKRPSVSDDEESDAEQVGSLSFVGESPVKQPSGGKSFKLLFEDMAPLRLDTKGKGKAASKNTDIFSDLPKLNASTKPTNTNTKSNKLTFMEPSHPLKAGPSKPGEQASKGNARKKRRLSVSDDHSGHDSKGESDNGPNSSDVNGTQHAVKLIPPSPPPADPYAPKRYKQNAKSGKDKAVTNNRKKSKKSKTDDNESSDGSDEWDTLESQIRIVNRRAVAQQRTGDNVDTAMERDIEDPILALPRHVDTLPEEVADEPVDQSTTLLSTPLAKLAGLSINSAYPSKDRGPNEGQLVRGLLYGRPAKGRLYDPRRGGEIWGVGEGDEGDEDGEDDLLGLGSKTGVDRGRHGLKSKAGAVTEEDDDWEGEPVPWEVGEL</sequence>
<evidence type="ECO:0000256" key="7">
    <source>
        <dbReference type="RuleBase" id="RU367067"/>
    </source>
</evidence>
<keyword evidence="4 7" id="KW-0235">DNA replication</keyword>
<gene>
    <name evidence="9" type="ORF">PLEOSDRAFT_1082210</name>
</gene>
<dbReference type="GO" id="GO:0006270">
    <property type="term" value="P:DNA replication initiation"/>
    <property type="evidence" value="ECO:0007669"/>
    <property type="project" value="UniProtKB-UniRule"/>
</dbReference>
<dbReference type="STRING" id="1137138.A0A067P529"/>
<dbReference type="PANTHER" id="PTHR28124:SF1">
    <property type="entry name" value="DNA REPLICATION REGULATOR SLD2"/>
    <property type="match status" value="1"/>
</dbReference>
<comment type="function">
    <text evidence="7">Has a role in the initiation of DNA replication. Required at S-phase checkpoint.</text>
</comment>
<feature type="compositionally biased region" description="Low complexity" evidence="8">
    <location>
        <begin position="299"/>
        <end position="312"/>
    </location>
</feature>
<evidence type="ECO:0000256" key="8">
    <source>
        <dbReference type="SAM" id="MobiDB-lite"/>
    </source>
</evidence>
<dbReference type="Pfam" id="PF11719">
    <property type="entry name" value="Drc1-Sld2"/>
    <property type="match status" value="1"/>
</dbReference>
<dbReference type="GO" id="GO:0003697">
    <property type="term" value="F:single-stranded DNA binding"/>
    <property type="evidence" value="ECO:0007669"/>
    <property type="project" value="TreeGrafter"/>
</dbReference>
<feature type="compositionally biased region" description="Basic and acidic residues" evidence="8">
    <location>
        <begin position="343"/>
        <end position="357"/>
    </location>
</feature>
<accession>A0A067P529</accession>
<comment type="similarity">
    <text evidence="2 7">Belongs to the SLD2 family.</text>
</comment>
<evidence type="ECO:0000313" key="9">
    <source>
        <dbReference type="EMBL" id="KDQ30996.1"/>
    </source>
</evidence>
<organism evidence="9 10">
    <name type="scientific">Pleurotus ostreatus (strain PC15)</name>
    <name type="common">Oyster mushroom</name>
    <dbReference type="NCBI Taxonomy" id="1137138"/>
    <lineage>
        <taxon>Eukaryota</taxon>
        <taxon>Fungi</taxon>
        <taxon>Dikarya</taxon>
        <taxon>Basidiomycota</taxon>
        <taxon>Agaricomycotina</taxon>
        <taxon>Agaricomycetes</taxon>
        <taxon>Agaricomycetidae</taxon>
        <taxon>Agaricales</taxon>
        <taxon>Pleurotineae</taxon>
        <taxon>Pleurotaceae</taxon>
        <taxon>Pleurotus</taxon>
    </lineage>
</organism>
<dbReference type="OrthoDB" id="8775810at2759"/>
<feature type="region of interest" description="Disordered" evidence="8">
    <location>
        <begin position="49"/>
        <end position="259"/>
    </location>
</feature>
<dbReference type="FunFam" id="1.10.10.1460:FF:000001">
    <property type="entry name" value="DNA replication regulator Sld2"/>
    <property type="match status" value="1"/>
</dbReference>
<dbReference type="AlphaFoldDB" id="A0A067P529"/>
<protein>
    <recommendedName>
        <fullName evidence="3 7">DNA replication regulator SLD2</fullName>
    </recommendedName>
</protein>
<dbReference type="Gene3D" id="1.10.10.1460">
    <property type="match status" value="1"/>
</dbReference>
<dbReference type="HOGENOM" id="CLU_035050_0_0_1"/>
<dbReference type="CDD" id="cd22289">
    <property type="entry name" value="RecQL4_SLD2_NTD"/>
    <property type="match status" value="1"/>
</dbReference>
<dbReference type="InterPro" id="IPR040203">
    <property type="entry name" value="Sld2"/>
</dbReference>
<feature type="region of interest" description="Disordered" evidence="8">
    <location>
        <begin position="534"/>
        <end position="599"/>
    </location>
</feature>
<dbReference type="GO" id="GO:0000727">
    <property type="term" value="P:double-strand break repair via break-induced replication"/>
    <property type="evidence" value="ECO:0007669"/>
    <property type="project" value="TreeGrafter"/>
</dbReference>
<keyword evidence="5 7" id="KW-0539">Nucleus</keyword>
<dbReference type="InParanoid" id="A0A067P529"/>
<keyword evidence="6 7" id="KW-0131">Cell cycle</keyword>
<dbReference type="EMBL" id="KL198006">
    <property type="protein sequence ID" value="KDQ30996.1"/>
    <property type="molecule type" value="Genomic_DNA"/>
</dbReference>
<reference evidence="10" key="1">
    <citation type="journal article" date="2014" name="Proc. Natl. Acad. Sci. U.S.A.">
        <title>Extensive sampling of basidiomycete genomes demonstrates inadequacy of the white-rot/brown-rot paradigm for wood decay fungi.</title>
        <authorList>
            <person name="Riley R."/>
            <person name="Salamov A.A."/>
            <person name="Brown D.W."/>
            <person name="Nagy L.G."/>
            <person name="Floudas D."/>
            <person name="Held B.W."/>
            <person name="Levasseur A."/>
            <person name="Lombard V."/>
            <person name="Morin E."/>
            <person name="Otillar R."/>
            <person name="Lindquist E.A."/>
            <person name="Sun H."/>
            <person name="LaButti K.M."/>
            <person name="Schmutz J."/>
            <person name="Jabbour D."/>
            <person name="Luo H."/>
            <person name="Baker S.E."/>
            <person name="Pisabarro A.G."/>
            <person name="Walton J.D."/>
            <person name="Blanchette R.A."/>
            <person name="Henrissat B."/>
            <person name="Martin F."/>
            <person name="Cullen D."/>
            <person name="Hibbett D.S."/>
            <person name="Grigoriev I.V."/>
        </authorList>
    </citation>
    <scope>NUCLEOTIDE SEQUENCE [LARGE SCALE GENOMIC DNA]</scope>
    <source>
        <strain evidence="10">PC15</strain>
    </source>
</reference>
<evidence type="ECO:0000256" key="1">
    <source>
        <dbReference type="ARBA" id="ARBA00004123"/>
    </source>
</evidence>
<name>A0A067P529_PLEO1</name>
<dbReference type="VEuPathDB" id="FungiDB:PLEOSDRAFT_1082210"/>
<dbReference type="GO" id="GO:0003688">
    <property type="term" value="F:DNA replication origin binding"/>
    <property type="evidence" value="ECO:0007669"/>
    <property type="project" value="TreeGrafter"/>
</dbReference>
<feature type="compositionally biased region" description="Polar residues" evidence="8">
    <location>
        <begin position="359"/>
        <end position="370"/>
    </location>
</feature>
<evidence type="ECO:0000256" key="2">
    <source>
        <dbReference type="ARBA" id="ARBA00007276"/>
    </source>
</evidence>
<evidence type="ECO:0000313" key="10">
    <source>
        <dbReference type="Proteomes" id="UP000027073"/>
    </source>
</evidence>
<dbReference type="PANTHER" id="PTHR28124">
    <property type="entry name" value="DNA REPLICATION REGULATOR SLD2"/>
    <property type="match status" value="1"/>
</dbReference>
<proteinExistence type="inferred from homology"/>
<dbReference type="GO" id="GO:1902977">
    <property type="term" value="P:mitotic DNA replication preinitiation complex assembly"/>
    <property type="evidence" value="ECO:0007669"/>
    <property type="project" value="TreeGrafter"/>
</dbReference>
<feature type="compositionally biased region" description="Acidic residues" evidence="8">
    <location>
        <begin position="418"/>
        <end position="429"/>
    </location>
</feature>
<evidence type="ECO:0000256" key="5">
    <source>
        <dbReference type="ARBA" id="ARBA00023242"/>
    </source>
</evidence>
<feature type="compositionally biased region" description="Acidic residues" evidence="8">
    <location>
        <begin position="545"/>
        <end position="557"/>
    </location>
</feature>
<evidence type="ECO:0000256" key="3">
    <source>
        <dbReference type="ARBA" id="ARBA00018363"/>
    </source>
</evidence>